<name>A0AA39PYB4_9AGAR</name>
<dbReference type="EMBL" id="JAUEPU010000030">
    <property type="protein sequence ID" value="KAK0492384.1"/>
    <property type="molecule type" value="Genomic_DNA"/>
</dbReference>
<feature type="transmembrane region" description="Helical" evidence="1">
    <location>
        <begin position="60"/>
        <end position="86"/>
    </location>
</feature>
<feature type="transmembrane region" description="Helical" evidence="1">
    <location>
        <begin position="184"/>
        <end position="204"/>
    </location>
</feature>
<evidence type="ECO:0000256" key="1">
    <source>
        <dbReference type="SAM" id="Phobius"/>
    </source>
</evidence>
<feature type="transmembrane region" description="Helical" evidence="1">
    <location>
        <begin position="106"/>
        <end position="129"/>
    </location>
</feature>
<feature type="transmembrane region" description="Helical" evidence="1">
    <location>
        <begin position="141"/>
        <end position="164"/>
    </location>
</feature>
<keyword evidence="1" id="KW-0472">Membrane</keyword>
<accession>A0AA39PYB4</accession>
<protein>
    <submittedName>
        <fullName evidence="2">Uncharacterized protein</fullName>
    </submittedName>
</protein>
<proteinExistence type="predicted"/>
<keyword evidence="1" id="KW-0812">Transmembrane</keyword>
<feature type="transmembrane region" description="Helical" evidence="1">
    <location>
        <begin position="27"/>
        <end position="48"/>
    </location>
</feature>
<dbReference type="AlphaFoldDB" id="A0AA39PYB4"/>
<evidence type="ECO:0000313" key="3">
    <source>
        <dbReference type="Proteomes" id="UP001175228"/>
    </source>
</evidence>
<gene>
    <name evidence="2" type="ORF">EDD18DRAFT_1358050</name>
</gene>
<feature type="transmembrane region" description="Helical" evidence="1">
    <location>
        <begin position="211"/>
        <end position="237"/>
    </location>
</feature>
<keyword evidence="3" id="KW-1185">Reference proteome</keyword>
<keyword evidence="1" id="KW-1133">Transmembrane helix</keyword>
<evidence type="ECO:0000313" key="2">
    <source>
        <dbReference type="EMBL" id="KAK0492384.1"/>
    </source>
</evidence>
<reference evidence="2" key="1">
    <citation type="submission" date="2023-06" db="EMBL/GenBank/DDBJ databases">
        <authorList>
            <consortium name="Lawrence Berkeley National Laboratory"/>
            <person name="Ahrendt S."/>
            <person name="Sahu N."/>
            <person name="Indic B."/>
            <person name="Wong-Bajracharya J."/>
            <person name="Merenyi Z."/>
            <person name="Ke H.-M."/>
            <person name="Monk M."/>
            <person name="Kocsube S."/>
            <person name="Drula E."/>
            <person name="Lipzen A."/>
            <person name="Balint B."/>
            <person name="Henrissat B."/>
            <person name="Andreopoulos B."/>
            <person name="Martin F.M."/>
            <person name="Harder C.B."/>
            <person name="Rigling D."/>
            <person name="Ford K.L."/>
            <person name="Foster G.D."/>
            <person name="Pangilinan J."/>
            <person name="Papanicolaou A."/>
            <person name="Barry K."/>
            <person name="LaButti K."/>
            <person name="Viragh M."/>
            <person name="Koriabine M."/>
            <person name="Yan M."/>
            <person name="Riley R."/>
            <person name="Champramary S."/>
            <person name="Plett K.L."/>
            <person name="Tsai I.J."/>
            <person name="Slot J."/>
            <person name="Sipos G."/>
            <person name="Plett J."/>
            <person name="Nagy L.G."/>
            <person name="Grigoriev I.V."/>
        </authorList>
    </citation>
    <scope>NUCLEOTIDE SEQUENCE</scope>
    <source>
        <strain evidence="2">HWK02</strain>
    </source>
</reference>
<comment type="caution">
    <text evidence="2">The sequence shown here is derived from an EMBL/GenBank/DDBJ whole genome shotgun (WGS) entry which is preliminary data.</text>
</comment>
<sequence length="319" mass="35806">MNVQPPNLSQDEKSFIFEVLDISLNNLLLNAFLHGLYTGIVAVTLWAISTSTNQGRFPTTIILMLYCISTITFVLTWGFLSCAFIEHGYNYYSVLTAPMVDSPWHAAWDLVGGISGGISTLLVDVTIIWRCWELWDRQWRIVSVPIIFAVTGTTVKILQIISIFRPDIGKTGGITPKIGWELTYCLLTLVVNLTCTILMVYRIVRLAHTLFFFRCIIFTLIDSSAANTLALIVFLVLEVKNMGPSEYAESFAEYIRAIAPTLLVLRVTTGWTSSSYEKESDMSITLSDICFNPMDENSCDDSSDQSFSEEYRISVTESV</sequence>
<dbReference type="Proteomes" id="UP001175228">
    <property type="component" value="Unassembled WGS sequence"/>
</dbReference>
<organism evidence="2 3">
    <name type="scientific">Armillaria luteobubalina</name>
    <dbReference type="NCBI Taxonomy" id="153913"/>
    <lineage>
        <taxon>Eukaryota</taxon>
        <taxon>Fungi</taxon>
        <taxon>Dikarya</taxon>
        <taxon>Basidiomycota</taxon>
        <taxon>Agaricomycotina</taxon>
        <taxon>Agaricomycetes</taxon>
        <taxon>Agaricomycetidae</taxon>
        <taxon>Agaricales</taxon>
        <taxon>Marasmiineae</taxon>
        <taxon>Physalacriaceae</taxon>
        <taxon>Armillaria</taxon>
    </lineage>
</organism>